<dbReference type="SUPFAM" id="SSF161098">
    <property type="entry name" value="MetI-like"/>
    <property type="match status" value="1"/>
</dbReference>
<evidence type="ECO:0000256" key="1">
    <source>
        <dbReference type="ARBA" id="ARBA00004651"/>
    </source>
</evidence>
<dbReference type="Gene3D" id="1.10.3720.10">
    <property type="entry name" value="MetI-like"/>
    <property type="match status" value="1"/>
</dbReference>
<dbReference type="PANTHER" id="PTHR42727">
    <property type="entry name" value="PHOSPHATE TRANSPORT SYSTEM PERMEASE PROTEIN"/>
    <property type="match status" value="1"/>
</dbReference>
<keyword evidence="2 5" id="KW-0812">Transmembrane</keyword>
<comment type="similarity">
    <text evidence="6">Belongs to the binding-protein-dependent transport system permease family. CysTW subfamily.</text>
</comment>
<feature type="transmembrane region" description="Helical" evidence="5">
    <location>
        <begin position="211"/>
        <end position="232"/>
    </location>
</feature>
<dbReference type="Pfam" id="PF00528">
    <property type="entry name" value="BPD_transp_1"/>
    <property type="match status" value="1"/>
</dbReference>
<reference evidence="9" key="1">
    <citation type="journal article" date="2019" name="Int. J. Syst. Evol. Microbiol.">
        <title>The Global Catalogue of Microorganisms (GCM) 10K type strain sequencing project: providing services to taxonomists for standard genome sequencing and annotation.</title>
        <authorList>
            <consortium name="The Broad Institute Genomics Platform"/>
            <consortium name="The Broad Institute Genome Sequencing Center for Infectious Disease"/>
            <person name="Wu L."/>
            <person name="Ma J."/>
        </authorList>
    </citation>
    <scope>NUCLEOTIDE SEQUENCE [LARGE SCALE GENOMIC DNA]</scope>
    <source>
        <strain evidence="9">CGMCC-1.15741</strain>
    </source>
</reference>
<feature type="domain" description="ABC transmembrane type-1" evidence="7">
    <location>
        <begin position="168"/>
        <end position="396"/>
    </location>
</feature>
<keyword evidence="5" id="KW-0813">Transport</keyword>
<dbReference type="InterPro" id="IPR035906">
    <property type="entry name" value="MetI-like_sf"/>
</dbReference>
<feature type="transmembrane region" description="Helical" evidence="5">
    <location>
        <begin position="167"/>
        <end position="191"/>
    </location>
</feature>
<accession>A0ABW1SC71</accession>
<proteinExistence type="inferred from homology"/>
<evidence type="ECO:0000259" key="7">
    <source>
        <dbReference type="PROSITE" id="PS50928"/>
    </source>
</evidence>
<name>A0ABW1SC71_9PROT</name>
<evidence type="ECO:0000256" key="6">
    <source>
        <dbReference type="RuleBase" id="RU363054"/>
    </source>
</evidence>
<dbReference type="Pfam" id="PF12501">
    <property type="entry name" value="DUF3708"/>
    <property type="match status" value="1"/>
</dbReference>
<evidence type="ECO:0000256" key="4">
    <source>
        <dbReference type="ARBA" id="ARBA00023136"/>
    </source>
</evidence>
<dbReference type="Proteomes" id="UP001596303">
    <property type="component" value="Unassembled WGS sequence"/>
</dbReference>
<feature type="transmembrane region" description="Helical" evidence="5">
    <location>
        <begin position="12"/>
        <end position="32"/>
    </location>
</feature>
<keyword evidence="3 5" id="KW-1133">Transmembrane helix</keyword>
<dbReference type="InterPro" id="IPR000515">
    <property type="entry name" value="MetI-like"/>
</dbReference>
<organism evidence="8 9">
    <name type="scientific">Ponticaulis profundi</name>
    <dbReference type="NCBI Taxonomy" id="2665222"/>
    <lineage>
        <taxon>Bacteria</taxon>
        <taxon>Pseudomonadati</taxon>
        <taxon>Pseudomonadota</taxon>
        <taxon>Alphaproteobacteria</taxon>
        <taxon>Hyphomonadales</taxon>
        <taxon>Hyphomonadaceae</taxon>
        <taxon>Ponticaulis</taxon>
    </lineage>
</organism>
<dbReference type="NCBIfam" id="TIGR02138">
    <property type="entry name" value="phosphate_pstC"/>
    <property type="match status" value="1"/>
</dbReference>
<feature type="transmembrane region" description="Helical" evidence="5">
    <location>
        <begin position="44"/>
        <end position="67"/>
    </location>
</feature>
<evidence type="ECO:0000313" key="9">
    <source>
        <dbReference type="Proteomes" id="UP001596303"/>
    </source>
</evidence>
<protein>
    <recommendedName>
        <fullName evidence="6">Phosphate transport system permease protein</fullName>
    </recommendedName>
</protein>
<comment type="subcellular location">
    <subcellularLocation>
        <location evidence="6">Cell inner membrane</location>
        <topology evidence="6">Multi-pass membrane protein</topology>
    </subcellularLocation>
    <subcellularLocation>
        <location evidence="1 5">Cell membrane</location>
        <topology evidence="1 5">Multi-pass membrane protein</topology>
    </subcellularLocation>
</comment>
<keyword evidence="6" id="KW-0592">Phosphate transport</keyword>
<feature type="transmembrane region" description="Helical" evidence="5">
    <location>
        <begin position="308"/>
        <end position="329"/>
    </location>
</feature>
<evidence type="ECO:0000256" key="5">
    <source>
        <dbReference type="RuleBase" id="RU363032"/>
    </source>
</evidence>
<keyword evidence="6" id="KW-1003">Cell membrane</keyword>
<comment type="caution">
    <text evidence="6">Lacks conserved residue(s) required for the propagation of feature annotation.</text>
</comment>
<feature type="transmembrane region" description="Helical" evidence="5">
    <location>
        <begin position="260"/>
        <end position="279"/>
    </location>
</feature>
<dbReference type="RefSeq" id="WP_377379612.1">
    <property type="nucleotide sequence ID" value="NZ_JBHSSW010000017.1"/>
</dbReference>
<evidence type="ECO:0000256" key="3">
    <source>
        <dbReference type="ARBA" id="ARBA00022989"/>
    </source>
</evidence>
<dbReference type="PANTHER" id="PTHR42727:SF1">
    <property type="entry name" value="PHOSPHATE TRANSPORT SYSTEM PERMEASE"/>
    <property type="match status" value="1"/>
</dbReference>
<dbReference type="InterPro" id="IPR022182">
    <property type="entry name" value="PstC_N"/>
</dbReference>
<feature type="transmembrane region" description="Helical" evidence="5">
    <location>
        <begin position="73"/>
        <end position="95"/>
    </location>
</feature>
<comment type="function">
    <text evidence="6">Part of the binding-protein-dependent transport system for phosphate; probably responsible for the translocation of the substrate across the membrane.</text>
</comment>
<sequence length="410" mass="44145">MNYPAYQQSLTLIALIVCFAFLAGRIWAVQLARRRANHLASLPIYYGWYGALGALFPAMTLGLLGWFLPIPSAVLNIAIPLASFVGAMVCLFQISPQLTAQRRVERMIRWLLMASGVVAIMTTLGIILSLVFETFLFFGHPDVSVIDFFTGTEWSAQTSSRFGAVPLFFGTFFVGLIALVIAAPVGLFSAIYMSEYASPRTRQILKPFLEVLAGIPTVVYGFFAILVVAPAVRSAGDGLNDLLRPFFGGADVIATQPKSALAAGIVMGIMIVPFISSLSDDVIRSVPRKLRNGAIGLGATTSETLKDVVLPAAFPGLMAAMLLAVSRAIGETMIVVMAAGERANITLNPFEDVTTVTVQIVALMTGDPAFDSPRTLSAFALGAVLFCITLAFNVLAQWIVDRQRRRYAGF</sequence>
<keyword evidence="6" id="KW-0997">Cell inner membrane</keyword>
<comment type="caution">
    <text evidence="8">The sequence shown here is derived from an EMBL/GenBank/DDBJ whole genome shotgun (WGS) entry which is preliminary data.</text>
</comment>
<keyword evidence="9" id="KW-1185">Reference proteome</keyword>
<feature type="transmembrane region" description="Helical" evidence="5">
    <location>
        <begin position="378"/>
        <end position="400"/>
    </location>
</feature>
<feature type="transmembrane region" description="Helical" evidence="5">
    <location>
        <begin position="107"/>
        <end position="132"/>
    </location>
</feature>
<dbReference type="CDD" id="cd06261">
    <property type="entry name" value="TM_PBP2"/>
    <property type="match status" value="1"/>
</dbReference>
<keyword evidence="4 5" id="KW-0472">Membrane</keyword>
<dbReference type="EMBL" id="JBHSSW010000017">
    <property type="protein sequence ID" value="MFC6198953.1"/>
    <property type="molecule type" value="Genomic_DNA"/>
</dbReference>
<evidence type="ECO:0000256" key="2">
    <source>
        <dbReference type="ARBA" id="ARBA00022692"/>
    </source>
</evidence>
<dbReference type="PROSITE" id="PS50928">
    <property type="entry name" value="ABC_TM1"/>
    <property type="match status" value="1"/>
</dbReference>
<gene>
    <name evidence="8" type="primary">pstC</name>
    <name evidence="8" type="ORF">ACFQDM_12740</name>
</gene>
<dbReference type="InterPro" id="IPR011864">
    <property type="entry name" value="Phosphate_PstC"/>
</dbReference>
<evidence type="ECO:0000313" key="8">
    <source>
        <dbReference type="EMBL" id="MFC6198953.1"/>
    </source>
</evidence>